<dbReference type="InterPro" id="IPR050211">
    <property type="entry name" value="FOX_domain-containing"/>
</dbReference>
<evidence type="ECO:0000313" key="6">
    <source>
        <dbReference type="EnsemblMetazoa" id="G4076.3:cds"/>
    </source>
</evidence>
<dbReference type="PROSITE" id="PS50039">
    <property type="entry name" value="FORK_HEAD_3"/>
    <property type="match status" value="1"/>
</dbReference>
<feature type="compositionally biased region" description="Polar residues" evidence="4">
    <location>
        <begin position="263"/>
        <end position="277"/>
    </location>
</feature>
<dbReference type="GO" id="GO:0030154">
    <property type="term" value="P:cell differentiation"/>
    <property type="evidence" value="ECO:0007669"/>
    <property type="project" value="TreeGrafter"/>
</dbReference>
<name>A0A8W8MV85_MAGGI</name>
<dbReference type="GO" id="GO:0005634">
    <property type="term" value="C:nucleus"/>
    <property type="evidence" value="ECO:0007669"/>
    <property type="project" value="UniProtKB-SubCell"/>
</dbReference>
<feature type="domain" description="Fork-head" evidence="5">
    <location>
        <begin position="65"/>
        <end position="152"/>
    </location>
</feature>
<accession>A0A8W8MV85</accession>
<keyword evidence="2 3" id="KW-0539">Nucleus</keyword>
<feature type="compositionally biased region" description="Basic and acidic residues" evidence="4">
    <location>
        <begin position="278"/>
        <end position="297"/>
    </location>
</feature>
<dbReference type="InterPro" id="IPR036390">
    <property type="entry name" value="WH_DNA-bd_sf"/>
</dbReference>
<dbReference type="InterPro" id="IPR036388">
    <property type="entry name" value="WH-like_DNA-bd_sf"/>
</dbReference>
<proteinExistence type="predicted"/>
<dbReference type="PRINTS" id="PR00053">
    <property type="entry name" value="FORKHEAD"/>
</dbReference>
<reference evidence="6" key="1">
    <citation type="submission" date="2022-08" db="UniProtKB">
        <authorList>
            <consortium name="EnsemblMetazoa"/>
        </authorList>
    </citation>
    <scope>IDENTIFICATION</scope>
    <source>
        <strain evidence="6">05x7-T-G4-1.051#20</strain>
    </source>
</reference>
<evidence type="ECO:0000313" key="7">
    <source>
        <dbReference type="Proteomes" id="UP000005408"/>
    </source>
</evidence>
<dbReference type="OrthoDB" id="5954824at2759"/>
<feature type="DNA-binding region" description="Fork-head" evidence="3">
    <location>
        <begin position="65"/>
        <end position="152"/>
    </location>
</feature>
<evidence type="ECO:0000256" key="2">
    <source>
        <dbReference type="ARBA" id="ARBA00023242"/>
    </source>
</evidence>
<sequence>MVKRKREEQDLGNSEGPATKHANTQQDADCGKEMFMAAELQLRQVLGDFVRLYERLSPDDDPGTKPNYSYSELVFLAILRSPNFCLPIGEIYKYIQSRFSFFRTSSRQHWKNAVRHSLSKTKCFSKISVGRGVAVTKKLHKATYLWCLVPSSIISFARGDYRPSSDRGSGVNTLQYGYYSVNAGQFWGQVAIYLEKKMAGFRGSLSRCNQPGEIFEEQLCEIPRHEEACQRGNFFDARNLEMNAISMPKTGTVSIEEDHNKQPETQIPGNIDESQSSKTEHLIDDRSNNSSGTRDDSGIVSDVFVSNTSSDLSLTDANIIEHSLNLLSRSDLTHTSSPITNVLYTGVNDYQDDRKTPELPDLRNVSPLNLSPILSGESSEMSPQFLKVPMNAAYSTPESYRMAPAYTAAVMPQSSTFYHSSPYTYPALTEETGFPFRLPPLYQYGFLTDSGGSQEYCL</sequence>
<evidence type="ECO:0000256" key="1">
    <source>
        <dbReference type="ARBA" id="ARBA00023125"/>
    </source>
</evidence>
<dbReference type="SMR" id="A0A8W8MV85"/>
<keyword evidence="1 3" id="KW-0238">DNA-binding</keyword>
<dbReference type="InterPro" id="IPR001766">
    <property type="entry name" value="Fork_head_dom"/>
</dbReference>
<dbReference type="OMA" id="HKATYLW"/>
<comment type="subcellular location">
    <subcellularLocation>
        <location evidence="3">Nucleus</location>
    </subcellularLocation>
</comment>
<dbReference type="EnsemblMetazoa" id="G4076.4">
    <property type="protein sequence ID" value="G4076.4:cds"/>
    <property type="gene ID" value="G4076"/>
</dbReference>
<keyword evidence="7" id="KW-1185">Reference proteome</keyword>
<dbReference type="InterPro" id="IPR030456">
    <property type="entry name" value="TF_fork_head_CS_2"/>
</dbReference>
<dbReference type="GO" id="GO:0009653">
    <property type="term" value="P:anatomical structure morphogenesis"/>
    <property type="evidence" value="ECO:0007669"/>
    <property type="project" value="TreeGrafter"/>
</dbReference>
<dbReference type="PANTHER" id="PTHR11829">
    <property type="entry name" value="FORKHEAD BOX PROTEIN"/>
    <property type="match status" value="1"/>
</dbReference>
<feature type="region of interest" description="Disordered" evidence="4">
    <location>
        <begin position="1"/>
        <end position="25"/>
    </location>
</feature>
<dbReference type="EnsemblMetazoa" id="G4076.3">
    <property type="protein sequence ID" value="G4076.3:cds"/>
    <property type="gene ID" value="G4076"/>
</dbReference>
<evidence type="ECO:0000256" key="4">
    <source>
        <dbReference type="SAM" id="MobiDB-lite"/>
    </source>
</evidence>
<dbReference type="GO" id="GO:0000978">
    <property type="term" value="F:RNA polymerase II cis-regulatory region sequence-specific DNA binding"/>
    <property type="evidence" value="ECO:0007669"/>
    <property type="project" value="TreeGrafter"/>
</dbReference>
<dbReference type="GO" id="GO:0000981">
    <property type="term" value="F:DNA-binding transcription factor activity, RNA polymerase II-specific"/>
    <property type="evidence" value="ECO:0007669"/>
    <property type="project" value="TreeGrafter"/>
</dbReference>
<evidence type="ECO:0000259" key="5">
    <source>
        <dbReference type="PROSITE" id="PS50039"/>
    </source>
</evidence>
<feature type="region of interest" description="Disordered" evidence="4">
    <location>
        <begin position="259"/>
        <end position="299"/>
    </location>
</feature>
<evidence type="ECO:0000256" key="3">
    <source>
        <dbReference type="PROSITE-ProRule" id="PRU00089"/>
    </source>
</evidence>
<dbReference type="Proteomes" id="UP000005408">
    <property type="component" value="Unassembled WGS sequence"/>
</dbReference>
<organism evidence="6 7">
    <name type="scientific">Magallana gigas</name>
    <name type="common">Pacific oyster</name>
    <name type="synonym">Crassostrea gigas</name>
    <dbReference type="NCBI Taxonomy" id="29159"/>
    <lineage>
        <taxon>Eukaryota</taxon>
        <taxon>Metazoa</taxon>
        <taxon>Spiralia</taxon>
        <taxon>Lophotrochozoa</taxon>
        <taxon>Mollusca</taxon>
        <taxon>Bivalvia</taxon>
        <taxon>Autobranchia</taxon>
        <taxon>Pteriomorphia</taxon>
        <taxon>Ostreida</taxon>
        <taxon>Ostreoidea</taxon>
        <taxon>Ostreidae</taxon>
        <taxon>Magallana</taxon>
    </lineage>
</organism>
<dbReference type="SMART" id="SM00339">
    <property type="entry name" value="FH"/>
    <property type="match status" value="1"/>
</dbReference>
<dbReference type="PANTHER" id="PTHR11829:SF343">
    <property type="entry name" value="FORK-HEAD DOMAIN-CONTAINING PROTEIN"/>
    <property type="match status" value="1"/>
</dbReference>
<dbReference type="Pfam" id="PF00250">
    <property type="entry name" value="Forkhead"/>
    <property type="match status" value="1"/>
</dbReference>
<dbReference type="AlphaFoldDB" id="A0A8W8MV85"/>
<dbReference type="Gene3D" id="1.10.10.10">
    <property type="entry name" value="Winged helix-like DNA-binding domain superfamily/Winged helix DNA-binding domain"/>
    <property type="match status" value="1"/>
</dbReference>
<protein>
    <recommendedName>
        <fullName evidence="5">Fork-head domain-containing protein</fullName>
    </recommendedName>
</protein>
<dbReference type="PROSITE" id="PS00658">
    <property type="entry name" value="FORK_HEAD_2"/>
    <property type="match status" value="1"/>
</dbReference>
<dbReference type="SUPFAM" id="SSF46785">
    <property type="entry name" value="Winged helix' DNA-binding domain"/>
    <property type="match status" value="1"/>
</dbReference>
<dbReference type="EnsemblMetazoa" id="G4076.1">
    <property type="protein sequence ID" value="G4076.1:cds"/>
    <property type="gene ID" value="G4076"/>
</dbReference>